<keyword evidence="2" id="KW-1185">Reference proteome</keyword>
<dbReference type="OrthoDB" id="1453167at2"/>
<evidence type="ECO:0000313" key="2">
    <source>
        <dbReference type="Proteomes" id="UP000460416"/>
    </source>
</evidence>
<dbReference type="AlphaFoldDB" id="A0A7K1LQ18"/>
<name>A0A7K1LQ18_9FLAO</name>
<proteinExistence type="predicted"/>
<protein>
    <submittedName>
        <fullName evidence="1">Uncharacterized protein</fullName>
    </submittedName>
</protein>
<evidence type="ECO:0000313" key="1">
    <source>
        <dbReference type="EMBL" id="MUP42876.1"/>
    </source>
</evidence>
<accession>A0A7K1LQ18</accession>
<comment type="caution">
    <text evidence="1">The sequence shown here is derived from an EMBL/GenBank/DDBJ whole genome shotgun (WGS) entry which is preliminary data.</text>
</comment>
<organism evidence="1 2">
    <name type="scientific">Christiangramia aestuarii</name>
    <dbReference type="NCBI Taxonomy" id="1028746"/>
    <lineage>
        <taxon>Bacteria</taxon>
        <taxon>Pseudomonadati</taxon>
        <taxon>Bacteroidota</taxon>
        <taxon>Flavobacteriia</taxon>
        <taxon>Flavobacteriales</taxon>
        <taxon>Flavobacteriaceae</taxon>
        <taxon>Christiangramia</taxon>
    </lineage>
</organism>
<gene>
    <name evidence="1" type="ORF">FLP08_09840</name>
</gene>
<dbReference type="RefSeq" id="WP_156276434.1">
    <property type="nucleotide sequence ID" value="NZ_BAABGI010000003.1"/>
</dbReference>
<reference evidence="1 2" key="1">
    <citation type="submission" date="2019-07" db="EMBL/GenBank/DDBJ databases">
        <title>Gramella aestuarii sp. nov., isolated from a tidal flat, and emended description of Gramella echinicola.</title>
        <authorList>
            <person name="Liu L."/>
        </authorList>
    </citation>
    <scope>NUCLEOTIDE SEQUENCE [LARGE SCALE GENOMIC DNA]</scope>
    <source>
        <strain evidence="1 2">BS12</strain>
    </source>
</reference>
<dbReference type="Proteomes" id="UP000460416">
    <property type="component" value="Unassembled WGS sequence"/>
</dbReference>
<dbReference type="EMBL" id="VJVW01000003">
    <property type="protein sequence ID" value="MUP42876.1"/>
    <property type="molecule type" value="Genomic_DNA"/>
</dbReference>
<sequence length="76" mass="8922">MKLVNISKPEDTYIVKVLHTYKLFGLSLSSYVKAYACSNDENWYEVKNGKKVSRNKSVKLNKWLKDHQKFIEKAEP</sequence>